<feature type="region of interest" description="Disordered" evidence="1">
    <location>
        <begin position="41"/>
        <end position="106"/>
    </location>
</feature>
<feature type="compositionally biased region" description="Basic and acidic residues" evidence="1">
    <location>
        <begin position="8"/>
        <end position="21"/>
    </location>
</feature>
<comment type="caution">
    <text evidence="2">The sequence shown here is derived from an EMBL/GenBank/DDBJ whole genome shotgun (WGS) entry which is preliminary data.</text>
</comment>
<feature type="compositionally biased region" description="Basic and acidic residues" evidence="1">
    <location>
        <begin position="43"/>
        <end position="53"/>
    </location>
</feature>
<proteinExistence type="predicted"/>
<dbReference type="EMBL" id="JAHXZJ010000374">
    <property type="protein sequence ID" value="KAH0561721.1"/>
    <property type="molecule type" value="Genomic_DNA"/>
</dbReference>
<accession>A0AAV7IZ78</accession>
<feature type="compositionally biased region" description="Basic residues" evidence="1">
    <location>
        <begin position="80"/>
        <end position="100"/>
    </location>
</feature>
<dbReference type="Proteomes" id="UP000826195">
    <property type="component" value="Unassembled WGS sequence"/>
</dbReference>
<dbReference type="InterPro" id="IPR051372">
    <property type="entry name" value="CWC21"/>
</dbReference>
<keyword evidence="3" id="KW-1185">Reference proteome</keyword>
<gene>
    <name evidence="2" type="ORF">KQX54_019019</name>
</gene>
<evidence type="ECO:0000313" key="3">
    <source>
        <dbReference type="Proteomes" id="UP000826195"/>
    </source>
</evidence>
<sequence length="106" mass="12049">MTVKLTSRVRETHQVAEAQQEKNAKLREAFGISEFFVEGSSLDPERRTREAEARAAASKYELVHSPSPVAEDPEPVAEKKVKRKRSSSSNKKKKGKKHKKDRTEED</sequence>
<protein>
    <submittedName>
        <fullName evidence="2">Uncharacterized protein</fullName>
    </submittedName>
</protein>
<evidence type="ECO:0000313" key="2">
    <source>
        <dbReference type="EMBL" id="KAH0561721.1"/>
    </source>
</evidence>
<organism evidence="2 3">
    <name type="scientific">Cotesia glomerata</name>
    <name type="common">Lepidopteran parasitic wasp</name>
    <name type="synonym">Apanteles glomeratus</name>
    <dbReference type="NCBI Taxonomy" id="32391"/>
    <lineage>
        <taxon>Eukaryota</taxon>
        <taxon>Metazoa</taxon>
        <taxon>Ecdysozoa</taxon>
        <taxon>Arthropoda</taxon>
        <taxon>Hexapoda</taxon>
        <taxon>Insecta</taxon>
        <taxon>Pterygota</taxon>
        <taxon>Neoptera</taxon>
        <taxon>Endopterygota</taxon>
        <taxon>Hymenoptera</taxon>
        <taxon>Apocrita</taxon>
        <taxon>Ichneumonoidea</taxon>
        <taxon>Braconidae</taxon>
        <taxon>Microgastrinae</taxon>
        <taxon>Cotesia</taxon>
    </lineage>
</organism>
<evidence type="ECO:0000256" key="1">
    <source>
        <dbReference type="SAM" id="MobiDB-lite"/>
    </source>
</evidence>
<name>A0AAV7IZ78_COTGL</name>
<feature type="region of interest" description="Disordered" evidence="1">
    <location>
        <begin position="1"/>
        <end position="21"/>
    </location>
</feature>
<dbReference type="PANTHER" id="PTHR36562:SF5">
    <property type="entry name" value="SERINE_ARGININE REPETITIVE MATRIX 2"/>
    <property type="match status" value="1"/>
</dbReference>
<reference evidence="2 3" key="1">
    <citation type="journal article" date="2021" name="J. Hered.">
        <title>A chromosome-level genome assembly of the parasitoid wasp, Cotesia glomerata (Hymenoptera: Braconidae).</title>
        <authorList>
            <person name="Pinto B.J."/>
            <person name="Weis J.J."/>
            <person name="Gamble T."/>
            <person name="Ode P.J."/>
            <person name="Paul R."/>
            <person name="Zaspel J.M."/>
        </authorList>
    </citation>
    <scope>NUCLEOTIDE SEQUENCE [LARGE SCALE GENOMIC DNA]</scope>
    <source>
        <strain evidence="2">CgM1</strain>
    </source>
</reference>
<dbReference type="PANTHER" id="PTHR36562">
    <property type="entry name" value="SERINE/ARGININE REPETITIVE MATRIX 2"/>
    <property type="match status" value="1"/>
</dbReference>
<dbReference type="GO" id="GO:0005634">
    <property type="term" value="C:nucleus"/>
    <property type="evidence" value="ECO:0007669"/>
    <property type="project" value="TreeGrafter"/>
</dbReference>
<dbReference type="AlphaFoldDB" id="A0AAV7IZ78"/>